<dbReference type="Proteomes" id="UP001140011">
    <property type="component" value="Unassembled WGS sequence"/>
</dbReference>
<dbReference type="Gene3D" id="1.10.3210.10">
    <property type="entry name" value="Hypothetical protein af1432"/>
    <property type="match status" value="1"/>
</dbReference>
<dbReference type="AlphaFoldDB" id="A0A9W8GXW4"/>
<accession>A0A9W8GXW4</accession>
<protein>
    <submittedName>
        <fullName evidence="1">Uncharacterized protein</fullName>
    </submittedName>
</protein>
<dbReference type="PANTHER" id="PTHR40202:SF1">
    <property type="entry name" value="HD DOMAIN-CONTAINING PROTEIN"/>
    <property type="match status" value="1"/>
</dbReference>
<comment type="caution">
    <text evidence="1">The sequence shown here is derived from an EMBL/GenBank/DDBJ whole genome shotgun (WGS) entry which is preliminary data.</text>
</comment>
<dbReference type="PANTHER" id="PTHR40202">
    <property type="match status" value="1"/>
</dbReference>
<name>A0A9W8GXW4_9FUNG</name>
<dbReference type="InterPro" id="IPR052567">
    <property type="entry name" value="OP_Dioxygenase"/>
</dbReference>
<sequence length="213" mass="23852">MSTFTTTMSPEQRVSMAFELLQAGSKKEYIGGEMTQLDHALQVAQLVKNEGADEETVLAALTRDIGFQIPVKDIMGLTGGNYYIFYTITDMAGNTSAVDHDRVGAAYLRKLGFSKKTCELIESDVLAKRYLSTIAPVYQESLNNPSRELLKLQGGPLSSTEMREFEKDPLFKQKVQFRKWNDAARTTGVKPPALDAYRDMATRNVLMSMRTPY</sequence>
<dbReference type="SUPFAM" id="SSF109604">
    <property type="entry name" value="HD-domain/PDEase-like"/>
    <property type="match status" value="1"/>
</dbReference>
<evidence type="ECO:0000313" key="2">
    <source>
        <dbReference type="Proteomes" id="UP001140011"/>
    </source>
</evidence>
<organism evidence="1 2">
    <name type="scientific">Coemansia pectinata</name>
    <dbReference type="NCBI Taxonomy" id="1052879"/>
    <lineage>
        <taxon>Eukaryota</taxon>
        <taxon>Fungi</taxon>
        <taxon>Fungi incertae sedis</taxon>
        <taxon>Zoopagomycota</taxon>
        <taxon>Kickxellomycotina</taxon>
        <taxon>Kickxellomycetes</taxon>
        <taxon>Kickxellales</taxon>
        <taxon>Kickxellaceae</taxon>
        <taxon>Coemansia</taxon>
    </lineage>
</organism>
<dbReference type="EMBL" id="JANBUH010000046">
    <property type="protein sequence ID" value="KAJ2755819.1"/>
    <property type="molecule type" value="Genomic_DNA"/>
</dbReference>
<keyword evidence="2" id="KW-1185">Reference proteome</keyword>
<dbReference type="OrthoDB" id="445007at2759"/>
<evidence type="ECO:0000313" key="1">
    <source>
        <dbReference type="EMBL" id="KAJ2755819.1"/>
    </source>
</evidence>
<reference evidence="1" key="1">
    <citation type="submission" date="2022-07" db="EMBL/GenBank/DDBJ databases">
        <title>Phylogenomic reconstructions and comparative analyses of Kickxellomycotina fungi.</title>
        <authorList>
            <person name="Reynolds N.K."/>
            <person name="Stajich J.E."/>
            <person name="Barry K."/>
            <person name="Grigoriev I.V."/>
            <person name="Crous P."/>
            <person name="Smith M.E."/>
        </authorList>
    </citation>
    <scope>NUCLEOTIDE SEQUENCE</scope>
    <source>
        <strain evidence="1">BCRC 34297</strain>
    </source>
</reference>
<gene>
    <name evidence="1" type="ORF">GGI19_001324</name>
</gene>
<proteinExistence type="predicted"/>